<feature type="domain" description="Peptidase M16 N-terminal" evidence="15">
    <location>
        <begin position="28"/>
        <end position="147"/>
    </location>
</feature>
<evidence type="ECO:0000313" key="20">
    <source>
        <dbReference type="Proteomes" id="UP000019276"/>
    </source>
</evidence>
<sequence length="932" mass="105829">MIKTGKQDTYQYQMFTLANGLPLLHVHVPNSNRIAAAMSIAAGQFDDPKEYPGLTHLLEHMLFQGTQTFPSEQVDFSQMLAQYGGKANAWTSGELMNFYYDAHASAFENSLHQFSQFFICPEFALNKLEKEVNAIDAEFKLKVRDELRRLNEVHKETSNPEHPFSKFSVGNKQTFLTSDLNALKDALMQHFNHCFSADKMKLVIASPFAAEVVEQQAQQYFAQIPTTSRNRIDYPPLYRPQDLALTIQVKPLKQIYRAIYTFVLPSEGADYKSKTVHYLSAILGDESHGSLFALLKSQGLIVNLTAGCGIDDGQTIDFNISLQLTPAGVECTKKISEVIFSYLNALKTTDFVEYIYAEKAKMNQLAFEHLEPKKTIEWVAELALKLQVYDAEDVISGDFIMTGINTDWLNQALACFCPSKLRLVILNPNHSFDYLSQWYQAPYRTEKISSDRQAQLKSYQLTSLTLPTPNPYIPERTTALESSHIDSTPQKIINDKGMTLWFKQDQVFKLPHAHVYIGLDLPNSQGSAKKQALTRLYVELVLDNILGENYQAETAGLSYTITPHQGGLTLHVQGYSEKQQKFVLNLLGQLRLRAVTERDFNQTKIKLLNAWYNQSKIKPANQAFNLLTQSLQNNQYPAESLVEQLKDIEYGEYAEFSVQLFDRVNVEAFAYGDWDLTQALQLGEGIKKIIFQRSKPSAEVARKVFQLNEHKFDCHLTLPIDNKDTAVVHYFQANDSSAKATACFMLINQLLSPIVFHDLRKQKQLGYLVGSAYFPINIVPGVVIYVQSDNHNETSILEQLEHFYQSIPSYLSQLDEDQWQNIQKGLIHQLNEKDNSLRASAQRLWMSIGLKDHSFRRTREICQWIESLTFDDVLEEMSELFAPGGERGMVNLTASKQNDGVRNDSAILIKGSAKVIRKALQSNISAITLLRD</sequence>
<evidence type="ECO:0000256" key="14">
    <source>
        <dbReference type="RuleBase" id="RU004447"/>
    </source>
</evidence>
<dbReference type="InterPro" id="IPR050626">
    <property type="entry name" value="Peptidase_M16"/>
</dbReference>
<dbReference type="InterPro" id="IPR001431">
    <property type="entry name" value="Pept_M16_Zn_BS"/>
</dbReference>
<keyword evidence="10" id="KW-0482">Metalloprotease</keyword>
<name>W7QX85_9ALTE</name>
<dbReference type="Proteomes" id="UP000019276">
    <property type="component" value="Unassembled WGS sequence"/>
</dbReference>
<dbReference type="eggNOG" id="COG1025">
    <property type="taxonomic scope" value="Bacteria"/>
</dbReference>
<dbReference type="InterPro" id="IPR011765">
    <property type="entry name" value="Pept_M16_N"/>
</dbReference>
<feature type="domain" description="Coenzyme PQQ synthesis protein F-like C-terminal lobe" evidence="18">
    <location>
        <begin position="746"/>
        <end position="845"/>
    </location>
</feature>
<keyword evidence="20" id="KW-1185">Reference proteome</keyword>
<dbReference type="GO" id="GO:0006508">
    <property type="term" value="P:proteolysis"/>
    <property type="evidence" value="ECO:0007669"/>
    <property type="project" value="UniProtKB-KW"/>
</dbReference>
<dbReference type="PATRIC" id="fig|1328313.3.peg.2163"/>
<reference evidence="19 20" key="1">
    <citation type="journal article" date="2014" name="Genome Announc.">
        <title>Draft Genome Sequence of the Agar-Degrading Bacterium Catenovulum sp. Strain DS-2, Isolated from Intestines of Haliotis diversicolor.</title>
        <authorList>
            <person name="Shan D."/>
            <person name="Li X."/>
            <person name="Gu Z."/>
            <person name="Wei G."/>
            <person name="Gao Z."/>
            <person name="Shao Z."/>
        </authorList>
    </citation>
    <scope>NUCLEOTIDE SEQUENCE [LARGE SCALE GENOMIC DNA]</scope>
    <source>
        <strain evidence="19 20">DS-2</strain>
    </source>
</reference>
<evidence type="ECO:0000259" key="17">
    <source>
        <dbReference type="Pfam" id="PF16187"/>
    </source>
</evidence>
<evidence type="ECO:0000256" key="11">
    <source>
        <dbReference type="ARBA" id="ARBA00029597"/>
    </source>
</evidence>
<dbReference type="EMBL" id="ARZY01000018">
    <property type="protein sequence ID" value="EWH09885.1"/>
    <property type="molecule type" value="Genomic_DNA"/>
</dbReference>
<comment type="caution">
    <text evidence="19">The sequence shown here is derived from an EMBL/GenBank/DDBJ whole genome shotgun (WGS) entry which is preliminary data.</text>
</comment>
<dbReference type="SUPFAM" id="SSF63411">
    <property type="entry name" value="LuxS/MPP-like metallohydrolase"/>
    <property type="match status" value="4"/>
</dbReference>
<keyword evidence="9" id="KW-0862">Zinc</keyword>
<dbReference type="Pfam" id="PF00675">
    <property type="entry name" value="Peptidase_M16"/>
    <property type="match status" value="1"/>
</dbReference>
<accession>W7QX85</accession>
<dbReference type="GO" id="GO:0005737">
    <property type="term" value="C:cytoplasm"/>
    <property type="evidence" value="ECO:0007669"/>
    <property type="project" value="UniProtKB-ARBA"/>
</dbReference>
<evidence type="ECO:0000256" key="6">
    <source>
        <dbReference type="ARBA" id="ARBA00022670"/>
    </source>
</evidence>
<comment type="function">
    <text evidence="2">Endopeptidase that degrades small peptides of less than 7 kDa, such as glucagon and insulin.</text>
</comment>
<evidence type="ECO:0000256" key="1">
    <source>
        <dbReference type="ARBA" id="ARBA00001947"/>
    </source>
</evidence>
<evidence type="ECO:0000256" key="13">
    <source>
        <dbReference type="ARBA" id="ARBA00033450"/>
    </source>
</evidence>
<dbReference type="AlphaFoldDB" id="W7QX85"/>
<evidence type="ECO:0000256" key="7">
    <source>
        <dbReference type="ARBA" id="ARBA00022723"/>
    </source>
</evidence>
<evidence type="ECO:0000256" key="5">
    <source>
        <dbReference type="ARBA" id="ARBA00017565"/>
    </source>
</evidence>
<dbReference type="InterPro" id="IPR054734">
    <property type="entry name" value="PqqF-like_C_4"/>
</dbReference>
<dbReference type="Pfam" id="PF16187">
    <property type="entry name" value="Peptidase_M16_M"/>
    <property type="match status" value="1"/>
</dbReference>
<evidence type="ECO:0000256" key="4">
    <source>
        <dbReference type="ARBA" id="ARBA00012449"/>
    </source>
</evidence>
<organism evidence="19 20">
    <name type="scientific">Catenovulum agarivorans DS-2</name>
    <dbReference type="NCBI Taxonomy" id="1328313"/>
    <lineage>
        <taxon>Bacteria</taxon>
        <taxon>Pseudomonadati</taxon>
        <taxon>Pseudomonadota</taxon>
        <taxon>Gammaproteobacteria</taxon>
        <taxon>Alteromonadales</taxon>
        <taxon>Alteromonadaceae</taxon>
        <taxon>Catenovulum</taxon>
    </lineage>
</organism>
<feature type="domain" description="Peptidase M16 C-terminal" evidence="16">
    <location>
        <begin position="185"/>
        <end position="353"/>
    </location>
</feature>
<keyword evidence="6" id="KW-0645">Protease</keyword>
<comment type="cofactor">
    <cofactor evidence="1">
        <name>Zn(2+)</name>
        <dbReference type="ChEBI" id="CHEBI:29105"/>
    </cofactor>
</comment>
<comment type="similarity">
    <text evidence="3 14">Belongs to the peptidase M16 family.</text>
</comment>
<dbReference type="RefSeq" id="WP_035014734.1">
    <property type="nucleotide sequence ID" value="NZ_ARZY01000018.1"/>
</dbReference>
<dbReference type="GO" id="GO:0004222">
    <property type="term" value="F:metalloendopeptidase activity"/>
    <property type="evidence" value="ECO:0007669"/>
    <property type="project" value="UniProtKB-EC"/>
</dbReference>
<dbReference type="PANTHER" id="PTHR43690:SF18">
    <property type="entry name" value="INSULIN-DEGRADING ENZYME-RELATED"/>
    <property type="match status" value="1"/>
</dbReference>
<dbReference type="InterPro" id="IPR011249">
    <property type="entry name" value="Metalloenz_LuxS/M16"/>
</dbReference>
<evidence type="ECO:0000313" key="19">
    <source>
        <dbReference type="EMBL" id="EWH09885.1"/>
    </source>
</evidence>
<evidence type="ECO:0000259" key="18">
    <source>
        <dbReference type="Pfam" id="PF22456"/>
    </source>
</evidence>
<keyword evidence="8" id="KW-0378">Hydrolase</keyword>
<dbReference type="OrthoDB" id="9811314at2"/>
<dbReference type="EC" id="3.4.24.55" evidence="4"/>
<evidence type="ECO:0000256" key="12">
    <source>
        <dbReference type="ARBA" id="ARBA00031184"/>
    </source>
</evidence>
<dbReference type="Pfam" id="PF22456">
    <property type="entry name" value="PqqF-like_C_4"/>
    <property type="match status" value="1"/>
</dbReference>
<gene>
    <name evidence="19" type="ORF">DS2_10577</name>
</gene>
<evidence type="ECO:0000256" key="8">
    <source>
        <dbReference type="ARBA" id="ARBA00022801"/>
    </source>
</evidence>
<evidence type="ECO:0000256" key="9">
    <source>
        <dbReference type="ARBA" id="ARBA00022833"/>
    </source>
</evidence>
<dbReference type="Gene3D" id="3.30.830.10">
    <property type="entry name" value="Metalloenzyme, LuxS/M16 peptidase-like"/>
    <property type="match status" value="4"/>
</dbReference>
<evidence type="ECO:0000256" key="2">
    <source>
        <dbReference type="ARBA" id="ARBA00002184"/>
    </source>
</evidence>
<evidence type="ECO:0000256" key="10">
    <source>
        <dbReference type="ARBA" id="ARBA00023049"/>
    </source>
</evidence>
<dbReference type="PROSITE" id="PS00143">
    <property type="entry name" value="INSULINASE"/>
    <property type="match status" value="1"/>
</dbReference>
<dbReference type="STRING" id="1328313.DS2_10577"/>
<protein>
    <recommendedName>
        <fullName evidence="5">Protease 3</fullName>
        <ecNumber evidence="4">3.4.24.55</ecNumber>
    </recommendedName>
    <alternativeName>
        <fullName evidence="13">Pitrilysin</fullName>
    </alternativeName>
    <alternativeName>
        <fullName evidence="12">Protease III</fullName>
    </alternativeName>
    <alternativeName>
        <fullName evidence="11">Protease pi</fullName>
    </alternativeName>
</protein>
<dbReference type="InterPro" id="IPR032632">
    <property type="entry name" value="Peptidase_M16_M"/>
</dbReference>
<feature type="domain" description="Peptidase M16 middle/third" evidence="17">
    <location>
        <begin position="367"/>
        <end position="643"/>
    </location>
</feature>
<keyword evidence="7" id="KW-0479">Metal-binding</keyword>
<dbReference type="Pfam" id="PF05193">
    <property type="entry name" value="Peptidase_M16_C"/>
    <property type="match status" value="1"/>
</dbReference>
<evidence type="ECO:0000256" key="3">
    <source>
        <dbReference type="ARBA" id="ARBA00007261"/>
    </source>
</evidence>
<proteinExistence type="inferred from homology"/>
<dbReference type="InterPro" id="IPR007863">
    <property type="entry name" value="Peptidase_M16_C"/>
</dbReference>
<evidence type="ECO:0000259" key="16">
    <source>
        <dbReference type="Pfam" id="PF05193"/>
    </source>
</evidence>
<evidence type="ECO:0000259" key="15">
    <source>
        <dbReference type="Pfam" id="PF00675"/>
    </source>
</evidence>
<dbReference type="PANTHER" id="PTHR43690">
    <property type="entry name" value="NARDILYSIN"/>
    <property type="match status" value="1"/>
</dbReference>
<dbReference type="GO" id="GO:0046872">
    <property type="term" value="F:metal ion binding"/>
    <property type="evidence" value="ECO:0007669"/>
    <property type="project" value="UniProtKB-KW"/>
</dbReference>